<dbReference type="AlphaFoldDB" id="A0A9P6AHS1"/>
<dbReference type="Proteomes" id="UP000886523">
    <property type="component" value="Unassembled WGS sequence"/>
</dbReference>
<proteinExistence type="predicted"/>
<evidence type="ECO:0000313" key="2">
    <source>
        <dbReference type="Proteomes" id="UP000886523"/>
    </source>
</evidence>
<accession>A0A9P6AHS1</accession>
<protein>
    <submittedName>
        <fullName evidence="1">Uncharacterized protein</fullName>
    </submittedName>
</protein>
<comment type="caution">
    <text evidence="1">The sequence shown here is derived from an EMBL/GenBank/DDBJ whole genome shotgun (WGS) entry which is preliminary data.</text>
</comment>
<keyword evidence="2" id="KW-1185">Reference proteome</keyword>
<sequence length="122" mass="13410">MLSHGRFRTHVINITIQDTSMRLWFYDRVGIIKSAAFSVTDLALFGRVISVMGPLPLASGASMILSLMTLLRSSGLRPLGSVIQNLKWISLRLPCSTTSLRHCKPLLLPNLSLEVSLNSTMG</sequence>
<reference evidence="1" key="1">
    <citation type="journal article" date="2020" name="Nat. Commun.">
        <title>Large-scale genome sequencing of mycorrhizal fungi provides insights into the early evolution of symbiotic traits.</title>
        <authorList>
            <person name="Miyauchi S."/>
            <person name="Kiss E."/>
            <person name="Kuo A."/>
            <person name="Drula E."/>
            <person name="Kohler A."/>
            <person name="Sanchez-Garcia M."/>
            <person name="Morin E."/>
            <person name="Andreopoulos B."/>
            <person name="Barry K.W."/>
            <person name="Bonito G."/>
            <person name="Buee M."/>
            <person name="Carver A."/>
            <person name="Chen C."/>
            <person name="Cichocki N."/>
            <person name="Clum A."/>
            <person name="Culley D."/>
            <person name="Crous P.W."/>
            <person name="Fauchery L."/>
            <person name="Girlanda M."/>
            <person name="Hayes R.D."/>
            <person name="Keri Z."/>
            <person name="LaButti K."/>
            <person name="Lipzen A."/>
            <person name="Lombard V."/>
            <person name="Magnuson J."/>
            <person name="Maillard F."/>
            <person name="Murat C."/>
            <person name="Nolan M."/>
            <person name="Ohm R.A."/>
            <person name="Pangilinan J."/>
            <person name="Pereira M.F."/>
            <person name="Perotto S."/>
            <person name="Peter M."/>
            <person name="Pfister S."/>
            <person name="Riley R."/>
            <person name="Sitrit Y."/>
            <person name="Stielow J.B."/>
            <person name="Szollosi G."/>
            <person name="Zifcakova L."/>
            <person name="Stursova M."/>
            <person name="Spatafora J.W."/>
            <person name="Tedersoo L."/>
            <person name="Vaario L.M."/>
            <person name="Yamada A."/>
            <person name="Yan M."/>
            <person name="Wang P."/>
            <person name="Xu J."/>
            <person name="Bruns T."/>
            <person name="Baldrian P."/>
            <person name="Vilgalys R."/>
            <person name="Dunand C."/>
            <person name="Henrissat B."/>
            <person name="Grigoriev I.V."/>
            <person name="Hibbett D."/>
            <person name="Nagy L.G."/>
            <person name="Martin F.M."/>
        </authorList>
    </citation>
    <scope>NUCLEOTIDE SEQUENCE</scope>
    <source>
        <strain evidence="1">UP504</strain>
    </source>
</reference>
<name>A0A9P6AHS1_9AGAM</name>
<evidence type="ECO:0000313" key="1">
    <source>
        <dbReference type="EMBL" id="KAF9506105.1"/>
    </source>
</evidence>
<dbReference type="EMBL" id="MU129123">
    <property type="protein sequence ID" value="KAF9506105.1"/>
    <property type="molecule type" value="Genomic_DNA"/>
</dbReference>
<dbReference type="OrthoDB" id="5569250at2759"/>
<organism evidence="1 2">
    <name type="scientific">Hydnum rufescens UP504</name>
    <dbReference type="NCBI Taxonomy" id="1448309"/>
    <lineage>
        <taxon>Eukaryota</taxon>
        <taxon>Fungi</taxon>
        <taxon>Dikarya</taxon>
        <taxon>Basidiomycota</taxon>
        <taxon>Agaricomycotina</taxon>
        <taxon>Agaricomycetes</taxon>
        <taxon>Cantharellales</taxon>
        <taxon>Hydnaceae</taxon>
        <taxon>Hydnum</taxon>
    </lineage>
</organism>
<gene>
    <name evidence="1" type="ORF">BS47DRAFT_461334</name>
</gene>